<dbReference type="Pfam" id="PF11701">
    <property type="entry name" value="UNC45-central"/>
    <property type="match status" value="1"/>
</dbReference>
<organism evidence="13 14">
    <name type="scientific">Globodera rostochiensis</name>
    <name type="common">Golden nematode worm</name>
    <name type="synonym">Heterodera rostochiensis</name>
    <dbReference type="NCBI Taxonomy" id="31243"/>
    <lineage>
        <taxon>Eukaryota</taxon>
        <taxon>Metazoa</taxon>
        <taxon>Ecdysozoa</taxon>
        <taxon>Nematoda</taxon>
        <taxon>Chromadorea</taxon>
        <taxon>Rhabditida</taxon>
        <taxon>Tylenchina</taxon>
        <taxon>Tylenchomorpha</taxon>
        <taxon>Tylenchoidea</taxon>
        <taxon>Heteroderidae</taxon>
        <taxon>Heteroderinae</taxon>
        <taxon>Globodera</taxon>
    </lineage>
</organism>
<feature type="compositionally biased region" description="Basic and acidic residues" evidence="11">
    <location>
        <begin position="1339"/>
        <end position="1349"/>
    </location>
</feature>
<feature type="binding site" evidence="9">
    <location>
        <position position="1143"/>
    </location>
    <ligand>
        <name>Zn(2+)</name>
        <dbReference type="ChEBI" id="CHEBI:29105"/>
        <note>catalytic</note>
    </ligand>
</feature>
<dbReference type="Gene3D" id="3.40.390.10">
    <property type="entry name" value="Collagenase (Catalytic Domain)"/>
    <property type="match status" value="1"/>
</dbReference>
<feature type="compositionally biased region" description="Basic residues" evidence="11">
    <location>
        <begin position="1374"/>
        <end position="1385"/>
    </location>
</feature>
<dbReference type="GO" id="GO:0008270">
    <property type="term" value="F:zinc ion binding"/>
    <property type="evidence" value="ECO:0007669"/>
    <property type="project" value="UniProtKB-UniRule"/>
</dbReference>
<dbReference type="SMART" id="SM00235">
    <property type="entry name" value="ZnMc"/>
    <property type="match status" value="1"/>
</dbReference>
<dbReference type="Gene3D" id="1.25.40.10">
    <property type="entry name" value="Tetratricopeptide repeat domain"/>
    <property type="match status" value="1"/>
</dbReference>
<accession>A0A914HYB2</accession>
<evidence type="ECO:0000256" key="9">
    <source>
        <dbReference type="PROSITE-ProRule" id="PRU01211"/>
    </source>
</evidence>
<keyword evidence="9 10" id="KW-0645">Protease</keyword>
<keyword evidence="8" id="KW-0802">TPR repeat</keyword>
<keyword evidence="13" id="KW-1185">Reference proteome</keyword>
<feature type="domain" description="Peptidase M12A" evidence="12">
    <location>
        <begin position="1048"/>
        <end position="1248"/>
    </location>
</feature>
<keyword evidence="7" id="KW-0143">Chaperone</keyword>
<keyword evidence="9 10" id="KW-0479">Metal-binding</keyword>
<dbReference type="GO" id="GO:0004222">
    <property type="term" value="F:metalloendopeptidase activity"/>
    <property type="evidence" value="ECO:0007669"/>
    <property type="project" value="UniProtKB-UniRule"/>
</dbReference>
<evidence type="ECO:0000256" key="8">
    <source>
        <dbReference type="PROSITE-ProRule" id="PRU00339"/>
    </source>
</evidence>
<keyword evidence="6" id="KW-1015">Disulfide bond</keyword>
<feature type="compositionally biased region" description="Basic and acidic residues" evidence="11">
    <location>
        <begin position="1302"/>
        <end position="1311"/>
    </location>
</feature>
<evidence type="ECO:0000256" key="4">
    <source>
        <dbReference type="ARBA" id="ARBA00022541"/>
    </source>
</evidence>
<keyword evidence="9 10" id="KW-0482">Metalloprotease</keyword>
<dbReference type="InterPro" id="IPR011990">
    <property type="entry name" value="TPR-like_helical_dom_sf"/>
</dbReference>
<reference evidence="14" key="1">
    <citation type="submission" date="2022-11" db="UniProtKB">
        <authorList>
            <consortium name="WormBaseParasite"/>
        </authorList>
    </citation>
    <scope>IDENTIFICATION</scope>
</reference>
<dbReference type="InterPro" id="IPR034035">
    <property type="entry name" value="Astacin-like_dom"/>
</dbReference>
<dbReference type="InterPro" id="IPR024660">
    <property type="entry name" value="UCS_central_dom"/>
</dbReference>
<keyword evidence="4" id="KW-0517">Myogenesis</keyword>
<dbReference type="PRINTS" id="PR00480">
    <property type="entry name" value="ASTACIN"/>
</dbReference>
<comment type="caution">
    <text evidence="9">Lacks conserved residue(s) required for the propagation of feature annotation.</text>
</comment>
<keyword evidence="9 10" id="KW-0378">Hydrolase</keyword>
<comment type="cofactor">
    <cofactor evidence="9 10">
        <name>Zn(2+)</name>
        <dbReference type="ChEBI" id="CHEBI:29105"/>
    </cofactor>
    <text evidence="9 10">Binds 1 zinc ion per subunit.</text>
</comment>
<dbReference type="GO" id="GO:0006508">
    <property type="term" value="P:proteolysis"/>
    <property type="evidence" value="ECO:0007669"/>
    <property type="project" value="UniProtKB-KW"/>
</dbReference>
<evidence type="ECO:0000256" key="2">
    <source>
        <dbReference type="ARBA" id="ARBA00022473"/>
    </source>
</evidence>
<dbReference type="EC" id="3.4.24.-" evidence="10"/>
<evidence type="ECO:0000256" key="7">
    <source>
        <dbReference type="ARBA" id="ARBA00023186"/>
    </source>
</evidence>
<evidence type="ECO:0000256" key="3">
    <source>
        <dbReference type="ARBA" id="ARBA00022490"/>
    </source>
</evidence>
<dbReference type="SMART" id="SM00028">
    <property type="entry name" value="TPR"/>
    <property type="match status" value="3"/>
</dbReference>
<evidence type="ECO:0000256" key="1">
    <source>
        <dbReference type="ARBA" id="ARBA00004556"/>
    </source>
</evidence>
<dbReference type="InterPro" id="IPR019734">
    <property type="entry name" value="TPR_rpt"/>
</dbReference>
<dbReference type="CDD" id="cd04280">
    <property type="entry name" value="ZnMc_astacin_like"/>
    <property type="match status" value="1"/>
</dbReference>
<feature type="active site" evidence="9">
    <location>
        <position position="1144"/>
    </location>
</feature>
<feature type="compositionally biased region" description="Low complexity" evidence="11">
    <location>
        <begin position="1268"/>
        <end position="1292"/>
    </location>
</feature>
<dbReference type="SUPFAM" id="SSF48371">
    <property type="entry name" value="ARM repeat"/>
    <property type="match status" value="1"/>
</dbReference>
<evidence type="ECO:0000259" key="12">
    <source>
        <dbReference type="PROSITE" id="PS51864"/>
    </source>
</evidence>
<evidence type="ECO:0000313" key="13">
    <source>
        <dbReference type="Proteomes" id="UP000887572"/>
    </source>
</evidence>
<name>A0A914HYB2_GLORO</name>
<dbReference type="WBParaSite" id="Gr19_v10_g5152.t1">
    <property type="protein sequence ID" value="Gr19_v10_g5152.t1"/>
    <property type="gene ID" value="Gr19_v10_g5152"/>
</dbReference>
<proteinExistence type="predicted"/>
<dbReference type="InterPro" id="IPR016024">
    <property type="entry name" value="ARM-type_fold"/>
</dbReference>
<dbReference type="PANTHER" id="PTHR45994:SF1">
    <property type="entry name" value="FI21225P1"/>
    <property type="match status" value="1"/>
</dbReference>
<evidence type="ECO:0000256" key="11">
    <source>
        <dbReference type="SAM" id="MobiDB-lite"/>
    </source>
</evidence>
<dbReference type="InterPro" id="IPR011989">
    <property type="entry name" value="ARM-like"/>
</dbReference>
<keyword evidence="5" id="KW-0221">Differentiation</keyword>
<dbReference type="PROSITE" id="PS51864">
    <property type="entry name" value="ASTACIN"/>
    <property type="match status" value="1"/>
</dbReference>
<feature type="repeat" description="TPR" evidence="8">
    <location>
        <begin position="33"/>
        <end position="66"/>
    </location>
</feature>
<keyword evidence="3" id="KW-0963">Cytoplasm</keyword>
<protein>
    <recommendedName>
        <fullName evidence="10">Metalloendopeptidase</fullName>
        <ecNumber evidence="10">3.4.24.-</ecNumber>
    </recommendedName>
</protein>
<dbReference type="PANTHER" id="PTHR45994">
    <property type="entry name" value="FI21225P1"/>
    <property type="match status" value="1"/>
</dbReference>
<dbReference type="GO" id="GO:0030154">
    <property type="term" value="P:cell differentiation"/>
    <property type="evidence" value="ECO:0007669"/>
    <property type="project" value="UniProtKB-KW"/>
</dbReference>
<dbReference type="SUPFAM" id="SSF55486">
    <property type="entry name" value="Metalloproteases ('zincins'), catalytic domain"/>
    <property type="match status" value="1"/>
</dbReference>
<dbReference type="PROSITE" id="PS50005">
    <property type="entry name" value="TPR"/>
    <property type="match status" value="1"/>
</dbReference>
<feature type="region of interest" description="Disordered" evidence="11">
    <location>
        <begin position="1335"/>
        <end position="1385"/>
    </location>
</feature>
<keyword evidence="2" id="KW-0217">Developmental protein</keyword>
<dbReference type="GO" id="GO:0051879">
    <property type="term" value="F:Hsp90 protein binding"/>
    <property type="evidence" value="ECO:0007669"/>
    <property type="project" value="TreeGrafter"/>
</dbReference>
<dbReference type="InterPro" id="IPR024079">
    <property type="entry name" value="MetalloPept_cat_dom_sf"/>
</dbReference>
<dbReference type="Gene3D" id="1.25.10.10">
    <property type="entry name" value="Leucine-rich Repeat Variant"/>
    <property type="match status" value="2"/>
</dbReference>
<keyword evidence="9 10" id="KW-0862">Zinc</keyword>
<evidence type="ECO:0000313" key="14">
    <source>
        <dbReference type="WBParaSite" id="Gr19_v10_g5152.t1"/>
    </source>
</evidence>
<evidence type="ECO:0000256" key="10">
    <source>
        <dbReference type="RuleBase" id="RU361183"/>
    </source>
</evidence>
<dbReference type="InterPro" id="IPR001506">
    <property type="entry name" value="Peptidase_M12A"/>
</dbReference>
<evidence type="ECO:0000256" key="6">
    <source>
        <dbReference type="ARBA" id="ARBA00023157"/>
    </source>
</evidence>
<dbReference type="Proteomes" id="UP000887572">
    <property type="component" value="Unplaced"/>
</dbReference>
<feature type="binding site" evidence="9">
    <location>
        <position position="1147"/>
    </location>
    <ligand>
        <name>Zn(2+)</name>
        <dbReference type="ChEBI" id="CHEBI:29105"/>
        <note>catalytic</note>
    </ligand>
</feature>
<comment type="subcellular location">
    <subcellularLocation>
        <location evidence="1">Cytoplasm</location>
        <location evidence="1">Perinuclear region</location>
    </subcellularLocation>
</comment>
<evidence type="ECO:0000256" key="5">
    <source>
        <dbReference type="ARBA" id="ARBA00022782"/>
    </source>
</evidence>
<dbReference type="Pfam" id="PF01400">
    <property type="entry name" value="Astacin"/>
    <property type="match status" value="1"/>
</dbReference>
<dbReference type="GO" id="GO:0007517">
    <property type="term" value="P:muscle organ development"/>
    <property type="evidence" value="ECO:0007669"/>
    <property type="project" value="UniProtKB-KW"/>
</dbReference>
<sequence length="1385" mass="155825">MKSDHRRLKTETANAELCFDFLTKMEAFDGISAEELKETGNRLFQSDDFASCIESYTNALELEPGDNLRLVLYKNRAMAKLKLEDFEGAESDCSNALAISPNDPKAFYRRALAREKLDSIGKAFNDAKEAIRLKPGDSVLVDLCARLLKLNAERLKQTESTEGRVKEMLKISLGGAETDKEKQIKAMNNLLVLCRESNNGVLQVWQNDEEALCAVRILDELAKSRERATQIMELLSAPTLARLPTLRQPIENVEASSTVIQRVFNGLAAMDLSKEIKPDSEMVERNKIAILRLILELEEILTDPHFSAATREISIDLLLKNLMHMSGGLPRGWSWRFVEDRGLYKMLHIAMQIPEQCDYPITTETRQHVAVFLAQLYDDMVFDQRRAVYKERVDQVFGGLMSDIDEPKSRVKLVALLITLLQGPVDVGINLVTNDRVTAIMLQMAADDDFIQQSVAAELIVLSVSKYERATNMIKQGLPVLKKLFSSPDHNVRVRALVGLCKCASSAGDDCSRQPMDDESRIKLAGVCHKFLVEKADHFSTEVRRFACEGLSYLSLDAEIKEYIVGSSDLLKALVKLARSAGGCVYTMATIYVNCANAYEKPKIDEEMVKLAQFAKHHVPETHPKDTEEYVDRRIRRLAFCGIDDLIGQIISEGGVKLLLNLFKKCSAEGKLKAAHGLAKLGVCSDPNIAFPGQRMYEVVKPCIELLHPEVEGRANYDALLTLTNLASVNDSVRKRIVKEKSLQKIEEFWFDGCNEHLRAAAAELLLNLLYCEEYFNAVIKAGTDRAKVWVLYCAEGEDRLKLASSAGFALLSEDPTFCERILKELNSWEEFLMELAMSENHEVQRRCLIGVANIVEIGDERVASQIIASSIFRVLVAITKLDEKGREGAQKEAQRALDVAEKRGLIKATERQQNEGKFCEYSHISSTCGPWVDVSAHSLTFVPRVPLRNSTLAFPFVPLNENVSSSHKFHRIPSKFPMVCSNLSFSPHLLIYILNLSFICIVEVESRGRPISLYDQPGNLHRGPGDIANLWSGFSFGLSLFRGPMRNAIKPDSPNRWTRYSNDRGQFIIPSEHTTISRAMMAISENTCIKFERRSGEADYVDLRNERGEGCYTVVGRSTGRNTVMLETNDIATCLEFDIVIHELMHTIGLWHEQMRYDRDEYIKIHYENISPAFVNQFEKVPDTDSTTYSVKYDYQSVMHYAKDAFALTPGKITMETLDKQFQDLIGRVNDASPGDYLKICNIYSCRTCMGIPFTSGQSRPTEGQKVVTVGPPTAPTVTTPGTLPTRLTTTEPKPSPRTTTAKDRKKADQTRPTQALPIILPLINNNWWWKNTPAPPLRRERSEWGGEKRRRKGPNDMNSLCSSDKEIDANARRRTAKRAGGRT</sequence>
<dbReference type="SUPFAM" id="SSF48452">
    <property type="entry name" value="TPR-like"/>
    <property type="match status" value="1"/>
</dbReference>
<dbReference type="InterPro" id="IPR006026">
    <property type="entry name" value="Peptidase_Metallo"/>
</dbReference>
<feature type="binding site" evidence="9">
    <location>
        <position position="1153"/>
    </location>
    <ligand>
        <name>Zn(2+)</name>
        <dbReference type="ChEBI" id="CHEBI:29105"/>
        <note>catalytic</note>
    </ligand>
</feature>
<feature type="region of interest" description="Disordered" evidence="11">
    <location>
        <begin position="1259"/>
        <end position="1318"/>
    </location>
</feature>
<dbReference type="GO" id="GO:0048471">
    <property type="term" value="C:perinuclear region of cytoplasm"/>
    <property type="evidence" value="ECO:0007669"/>
    <property type="project" value="UniProtKB-SubCell"/>
</dbReference>